<dbReference type="EMBL" id="UOGJ01000089">
    <property type="protein sequence ID" value="VAX36259.1"/>
    <property type="molecule type" value="Genomic_DNA"/>
</dbReference>
<sequence>MIKFNFTEKEKELLSYERYHHPHPRVQRKMEALWL</sequence>
<gene>
    <name evidence="1" type="ORF">MNBD_UNCLBAC01-1436</name>
</gene>
<name>A0A3B1D277_9ZZZZ</name>
<dbReference type="AlphaFoldDB" id="A0A3B1D277"/>
<accession>A0A3B1D277</accession>
<reference evidence="1" key="1">
    <citation type="submission" date="2018-06" db="EMBL/GenBank/DDBJ databases">
        <authorList>
            <person name="Zhirakovskaya E."/>
        </authorList>
    </citation>
    <scope>NUCLEOTIDE SEQUENCE</scope>
</reference>
<protein>
    <submittedName>
        <fullName evidence="1">Mobile element protein</fullName>
    </submittedName>
</protein>
<feature type="non-terminal residue" evidence="1">
    <location>
        <position position="35"/>
    </location>
</feature>
<proteinExistence type="predicted"/>
<evidence type="ECO:0000313" key="1">
    <source>
        <dbReference type="EMBL" id="VAX36259.1"/>
    </source>
</evidence>
<organism evidence="1">
    <name type="scientific">hydrothermal vent metagenome</name>
    <dbReference type="NCBI Taxonomy" id="652676"/>
    <lineage>
        <taxon>unclassified sequences</taxon>
        <taxon>metagenomes</taxon>
        <taxon>ecological metagenomes</taxon>
    </lineage>
</organism>